<proteinExistence type="predicted"/>
<dbReference type="PANTHER" id="PTHR43224:SF1">
    <property type="entry name" value="AMIDINOTRANSFERASE"/>
    <property type="match status" value="1"/>
</dbReference>
<keyword evidence="1" id="KW-0808">Transferase</keyword>
<evidence type="ECO:0000313" key="1">
    <source>
        <dbReference type="EMBL" id="OUS47939.1"/>
    </source>
</evidence>
<accession>A0A1Y5IEC4</accession>
<reference evidence="1" key="1">
    <citation type="submission" date="2017-04" db="EMBL/GenBank/DDBJ databases">
        <title>Population genomics of picophytoplankton unveils novel chromosome hypervariability.</title>
        <authorList>
            <consortium name="DOE Joint Genome Institute"/>
            <person name="Blanc-Mathieu R."/>
            <person name="Krasovec M."/>
            <person name="Hebrard M."/>
            <person name="Yau S."/>
            <person name="Desgranges E."/>
            <person name="Martin J."/>
            <person name="Schackwitz W."/>
            <person name="Kuo A."/>
            <person name="Salin G."/>
            <person name="Donnadieu C."/>
            <person name="Desdevises Y."/>
            <person name="Sanchez-Ferandin S."/>
            <person name="Moreau H."/>
            <person name="Rivals E."/>
            <person name="Grigoriev I.V."/>
            <person name="Grimsley N."/>
            <person name="Eyre-Walker A."/>
            <person name="Piganeau G."/>
        </authorList>
    </citation>
    <scope>NUCLEOTIDE SEQUENCE [LARGE SCALE GENOMIC DNA]</scope>
    <source>
        <strain evidence="1">RCC 1115</strain>
    </source>
</reference>
<dbReference type="Proteomes" id="UP000195557">
    <property type="component" value="Unassembled WGS sequence"/>
</dbReference>
<dbReference type="AlphaFoldDB" id="A0A1Y5IEC4"/>
<dbReference type="InterPro" id="IPR014541">
    <property type="entry name" value="Amdntrnsf_FN0238"/>
</dbReference>
<organism evidence="1">
    <name type="scientific">Ostreococcus tauri</name>
    <name type="common">Marine green alga</name>
    <dbReference type="NCBI Taxonomy" id="70448"/>
    <lineage>
        <taxon>Eukaryota</taxon>
        <taxon>Viridiplantae</taxon>
        <taxon>Chlorophyta</taxon>
        <taxon>Mamiellophyceae</taxon>
        <taxon>Mamiellales</taxon>
        <taxon>Bathycoccaceae</taxon>
        <taxon>Ostreococcus</taxon>
    </lineage>
</organism>
<gene>
    <name evidence="1" type="ORF">BE221DRAFT_190270</name>
</gene>
<name>A0A1Y5IEC4_OSTTA</name>
<sequence>MGLALRRARDLARARARSLTTLEPSFYACPRTAAAMARWTIVHGATSSRVDASNDASTDAERVALCAPSAGSEHRAARAQLWVEEEEREALPNACGVVRDGHPRASARGASIVFARDVFRERSLVVDVYERKDVTHTFALTHAGRDVFEWLAERGVTCATTERPDSDDTATWEIVDASIRGGANDMLRRDPTTRSTSKDQSANECLMVVPSAFCSNEQAARDNHFMASTSEGMSALEIRERAVAEHKSLCDGLRSLGMKINLFSHDENHGAPDSVFPNNWHQLREGKLKLFPMKDENRRRERREDIIDFLKMKHPGIVVDDSLLRFERQDPPKFLEGTGSLVVDHENRIAYVALSERAHTDVVQQHCADENLTPIMFTAVDAKGRTIYHTNVMMAVCTDVAIVCAASIADESERRRVLDALKLKPGREIIDITHDQVDAFCGNVLEVRTASGASALALSARALAAFNPDQRAVLDRIFDRLVVADFDIIERIGGGGVRCAIAEHFV</sequence>
<dbReference type="SUPFAM" id="SSF55909">
    <property type="entry name" value="Pentein"/>
    <property type="match status" value="1"/>
</dbReference>
<dbReference type="GO" id="GO:0016740">
    <property type="term" value="F:transferase activity"/>
    <property type="evidence" value="ECO:0007669"/>
    <property type="project" value="UniProtKB-KW"/>
</dbReference>
<protein>
    <submittedName>
        <fullName evidence="1">Amidinotransferase-domain-containing protein</fullName>
    </submittedName>
</protein>
<dbReference type="PANTHER" id="PTHR43224">
    <property type="entry name" value="AMIDINOTRANSFERASE"/>
    <property type="match status" value="1"/>
</dbReference>
<dbReference type="Pfam" id="PF19420">
    <property type="entry name" value="DDAH_eukar"/>
    <property type="match status" value="1"/>
</dbReference>
<dbReference type="Gene3D" id="3.75.10.10">
    <property type="entry name" value="L-arginine/glycine Amidinotransferase, Chain A"/>
    <property type="match status" value="1"/>
</dbReference>
<dbReference type="eggNOG" id="ENOG502QV2Z">
    <property type="taxonomic scope" value="Eukaryota"/>
</dbReference>
<dbReference type="EMBL" id="KZ155776">
    <property type="protein sequence ID" value="OUS47939.1"/>
    <property type="molecule type" value="Genomic_DNA"/>
</dbReference>